<sequence length="94" mass="10791">MGNQERKYNENTVNEKKLSYVKTITKQNVSELENITFQQANLVTRKEKRGMKGLNYVIDCVEQDKKKNKNCCLTPTLQVKVVMVASVTATHELL</sequence>
<comment type="caution">
    <text evidence="1">The sequence shown here is derived from an EMBL/GenBank/DDBJ whole genome shotgun (WGS) entry which is preliminary data.</text>
</comment>
<accession>A0A9D4IV50</accession>
<evidence type="ECO:0000313" key="2">
    <source>
        <dbReference type="Proteomes" id="UP000828390"/>
    </source>
</evidence>
<dbReference type="EMBL" id="JAIWYP010000008">
    <property type="protein sequence ID" value="KAH3789366.1"/>
    <property type="molecule type" value="Genomic_DNA"/>
</dbReference>
<name>A0A9D4IV50_DREPO</name>
<keyword evidence="2" id="KW-1185">Reference proteome</keyword>
<gene>
    <name evidence="1" type="ORF">DPMN_167544</name>
</gene>
<dbReference type="Proteomes" id="UP000828390">
    <property type="component" value="Unassembled WGS sequence"/>
</dbReference>
<protein>
    <submittedName>
        <fullName evidence="1">Uncharacterized protein</fullName>
    </submittedName>
</protein>
<reference evidence="1" key="2">
    <citation type="submission" date="2020-11" db="EMBL/GenBank/DDBJ databases">
        <authorList>
            <person name="McCartney M.A."/>
            <person name="Auch B."/>
            <person name="Kono T."/>
            <person name="Mallez S."/>
            <person name="Becker A."/>
            <person name="Gohl D.M."/>
            <person name="Silverstein K.A.T."/>
            <person name="Koren S."/>
            <person name="Bechman K.B."/>
            <person name="Herman A."/>
            <person name="Abrahante J.E."/>
            <person name="Garbe J."/>
        </authorList>
    </citation>
    <scope>NUCLEOTIDE SEQUENCE</scope>
    <source>
        <strain evidence="1">Duluth1</strain>
        <tissue evidence="1">Whole animal</tissue>
    </source>
</reference>
<organism evidence="1 2">
    <name type="scientific">Dreissena polymorpha</name>
    <name type="common">Zebra mussel</name>
    <name type="synonym">Mytilus polymorpha</name>
    <dbReference type="NCBI Taxonomy" id="45954"/>
    <lineage>
        <taxon>Eukaryota</taxon>
        <taxon>Metazoa</taxon>
        <taxon>Spiralia</taxon>
        <taxon>Lophotrochozoa</taxon>
        <taxon>Mollusca</taxon>
        <taxon>Bivalvia</taxon>
        <taxon>Autobranchia</taxon>
        <taxon>Heteroconchia</taxon>
        <taxon>Euheterodonta</taxon>
        <taxon>Imparidentia</taxon>
        <taxon>Neoheterodontei</taxon>
        <taxon>Myida</taxon>
        <taxon>Dreissenoidea</taxon>
        <taxon>Dreissenidae</taxon>
        <taxon>Dreissena</taxon>
    </lineage>
</organism>
<reference evidence="1" key="1">
    <citation type="journal article" date="2019" name="bioRxiv">
        <title>The Genome of the Zebra Mussel, Dreissena polymorpha: A Resource for Invasive Species Research.</title>
        <authorList>
            <person name="McCartney M.A."/>
            <person name="Auch B."/>
            <person name="Kono T."/>
            <person name="Mallez S."/>
            <person name="Zhang Y."/>
            <person name="Obille A."/>
            <person name="Becker A."/>
            <person name="Abrahante J.E."/>
            <person name="Garbe J."/>
            <person name="Badalamenti J.P."/>
            <person name="Herman A."/>
            <person name="Mangelson H."/>
            <person name="Liachko I."/>
            <person name="Sullivan S."/>
            <person name="Sone E.D."/>
            <person name="Koren S."/>
            <person name="Silverstein K.A.T."/>
            <person name="Beckman K.B."/>
            <person name="Gohl D.M."/>
        </authorList>
    </citation>
    <scope>NUCLEOTIDE SEQUENCE</scope>
    <source>
        <strain evidence="1">Duluth1</strain>
        <tissue evidence="1">Whole animal</tissue>
    </source>
</reference>
<proteinExistence type="predicted"/>
<evidence type="ECO:0000313" key="1">
    <source>
        <dbReference type="EMBL" id="KAH3789366.1"/>
    </source>
</evidence>
<dbReference type="AlphaFoldDB" id="A0A9D4IV50"/>